<evidence type="ECO:0000256" key="6">
    <source>
        <dbReference type="ARBA" id="ARBA00023136"/>
    </source>
</evidence>
<accession>A0A3D8LH94</accession>
<comment type="similarity">
    <text evidence="7">Belongs to the glycosyltransferase 87 family.</text>
</comment>
<name>A0A3D8LH94_9BACT</name>
<evidence type="ECO:0000256" key="1">
    <source>
        <dbReference type="ARBA" id="ARBA00004651"/>
    </source>
</evidence>
<reference evidence="10" key="1">
    <citation type="submission" date="2018-08" db="EMBL/GenBank/DDBJ databases">
        <authorList>
            <person name="Liu Z.-W."/>
            <person name="Du Z.-J."/>
        </authorList>
    </citation>
    <scope>NUCLEOTIDE SEQUENCE [LARGE SCALE GENOMIC DNA]</scope>
    <source>
        <strain evidence="10">H4X</strain>
    </source>
</reference>
<dbReference type="GO" id="GO:0016758">
    <property type="term" value="F:hexosyltransferase activity"/>
    <property type="evidence" value="ECO:0007669"/>
    <property type="project" value="InterPro"/>
</dbReference>
<feature type="transmembrane region" description="Helical" evidence="8">
    <location>
        <begin position="247"/>
        <end position="264"/>
    </location>
</feature>
<evidence type="ECO:0000256" key="2">
    <source>
        <dbReference type="ARBA" id="ARBA00022475"/>
    </source>
</evidence>
<dbReference type="Pfam" id="PF09594">
    <property type="entry name" value="GT87"/>
    <property type="match status" value="1"/>
</dbReference>
<evidence type="ECO:0000256" key="5">
    <source>
        <dbReference type="ARBA" id="ARBA00022989"/>
    </source>
</evidence>
<dbReference type="OrthoDB" id="847252at2"/>
<feature type="transmembrane region" description="Helical" evidence="8">
    <location>
        <begin position="14"/>
        <end position="31"/>
    </location>
</feature>
<feature type="transmembrane region" description="Helical" evidence="8">
    <location>
        <begin position="43"/>
        <end position="65"/>
    </location>
</feature>
<gene>
    <name evidence="9" type="ORF">DXT99_02905</name>
</gene>
<feature type="transmembrane region" description="Helical" evidence="8">
    <location>
        <begin position="178"/>
        <end position="207"/>
    </location>
</feature>
<comment type="subcellular location">
    <subcellularLocation>
        <location evidence="1">Cell membrane</location>
        <topology evidence="1">Multi-pass membrane protein</topology>
    </subcellularLocation>
</comment>
<evidence type="ECO:0000256" key="8">
    <source>
        <dbReference type="SAM" id="Phobius"/>
    </source>
</evidence>
<proteinExistence type="inferred from homology"/>
<dbReference type="InterPro" id="IPR018584">
    <property type="entry name" value="GT87"/>
</dbReference>
<dbReference type="EMBL" id="QRGR01000003">
    <property type="protein sequence ID" value="RDV16747.1"/>
    <property type="molecule type" value="Genomic_DNA"/>
</dbReference>
<keyword evidence="2" id="KW-1003">Cell membrane</keyword>
<dbReference type="RefSeq" id="WP_115564021.1">
    <property type="nucleotide sequence ID" value="NZ_QRGR01000003.1"/>
</dbReference>
<keyword evidence="6 8" id="KW-0472">Membrane</keyword>
<dbReference type="GO" id="GO:0005886">
    <property type="term" value="C:plasma membrane"/>
    <property type="evidence" value="ECO:0007669"/>
    <property type="project" value="UniProtKB-SubCell"/>
</dbReference>
<keyword evidence="10" id="KW-1185">Reference proteome</keyword>
<dbReference type="Proteomes" id="UP000256708">
    <property type="component" value="Unassembled WGS sequence"/>
</dbReference>
<sequence>MAFLAVVVHLHREWHLGQVNLLLLGIYIFLIRSFVQEKPVFTGLLLAVSLFIKPFGLIFYPYLLLRQRYRATLYSVGFLILLGLLPFLFYSSIPAFKHLYTSWFQELFFELRAKQSLLSEGNHTIFSVLARYTPVQYVLTSAAAIKIYQFIMLGIIGSAFLVFVRWGRHLPQHKVPELSFLIALIPLFAFTSENAFLFTAPCIIYLIYHYQKFSLAGKVCLVLACLLIGANIRDLVGAALYGYLHDISVYSFGTVLLLFLLFVLRYKRRTLLKDEQYQKGEALTA</sequence>
<organism evidence="9 10">
    <name type="scientific">Pontibacter diazotrophicus</name>
    <dbReference type="NCBI Taxonomy" id="1400979"/>
    <lineage>
        <taxon>Bacteria</taxon>
        <taxon>Pseudomonadati</taxon>
        <taxon>Bacteroidota</taxon>
        <taxon>Cytophagia</taxon>
        <taxon>Cytophagales</taxon>
        <taxon>Hymenobacteraceae</taxon>
        <taxon>Pontibacter</taxon>
    </lineage>
</organism>
<keyword evidence="5 8" id="KW-1133">Transmembrane helix</keyword>
<feature type="transmembrane region" description="Helical" evidence="8">
    <location>
        <begin position="71"/>
        <end position="90"/>
    </location>
</feature>
<evidence type="ECO:0000256" key="7">
    <source>
        <dbReference type="ARBA" id="ARBA00024033"/>
    </source>
</evidence>
<protein>
    <submittedName>
        <fullName evidence="9">DUF2029 domain-containing protein</fullName>
    </submittedName>
</protein>
<comment type="caution">
    <text evidence="9">The sequence shown here is derived from an EMBL/GenBank/DDBJ whole genome shotgun (WGS) entry which is preliminary data.</text>
</comment>
<evidence type="ECO:0000313" key="10">
    <source>
        <dbReference type="Proteomes" id="UP000256708"/>
    </source>
</evidence>
<keyword evidence="4 8" id="KW-0812">Transmembrane</keyword>
<feature type="transmembrane region" description="Helical" evidence="8">
    <location>
        <begin position="147"/>
        <end position="166"/>
    </location>
</feature>
<dbReference type="AlphaFoldDB" id="A0A3D8LH94"/>
<evidence type="ECO:0000256" key="4">
    <source>
        <dbReference type="ARBA" id="ARBA00022692"/>
    </source>
</evidence>
<feature type="transmembrane region" description="Helical" evidence="8">
    <location>
        <begin position="219"/>
        <end position="241"/>
    </location>
</feature>
<evidence type="ECO:0000256" key="3">
    <source>
        <dbReference type="ARBA" id="ARBA00022679"/>
    </source>
</evidence>
<evidence type="ECO:0000313" key="9">
    <source>
        <dbReference type="EMBL" id="RDV16747.1"/>
    </source>
</evidence>
<keyword evidence="3" id="KW-0808">Transferase</keyword>